<evidence type="ECO:0000313" key="2">
    <source>
        <dbReference type="EMBL" id="KAL0416461.1"/>
    </source>
</evidence>
<dbReference type="AlphaFoldDB" id="A0AAW2UKH3"/>
<feature type="compositionally biased region" description="Low complexity" evidence="1">
    <location>
        <begin position="251"/>
        <end position="265"/>
    </location>
</feature>
<evidence type="ECO:0000256" key="1">
    <source>
        <dbReference type="SAM" id="MobiDB-lite"/>
    </source>
</evidence>
<name>A0AAW2UKH3_9LAMI</name>
<reference evidence="2" key="2">
    <citation type="journal article" date="2024" name="Plant">
        <title>Genomic evolution and insights into agronomic trait innovations of Sesamum species.</title>
        <authorList>
            <person name="Miao H."/>
            <person name="Wang L."/>
            <person name="Qu L."/>
            <person name="Liu H."/>
            <person name="Sun Y."/>
            <person name="Le M."/>
            <person name="Wang Q."/>
            <person name="Wei S."/>
            <person name="Zheng Y."/>
            <person name="Lin W."/>
            <person name="Duan Y."/>
            <person name="Cao H."/>
            <person name="Xiong S."/>
            <person name="Wang X."/>
            <person name="Wei L."/>
            <person name="Li C."/>
            <person name="Ma Q."/>
            <person name="Ju M."/>
            <person name="Zhao R."/>
            <person name="Li G."/>
            <person name="Mu C."/>
            <person name="Tian Q."/>
            <person name="Mei H."/>
            <person name="Zhang T."/>
            <person name="Gao T."/>
            <person name="Zhang H."/>
        </authorList>
    </citation>
    <scope>NUCLEOTIDE SEQUENCE</scope>
    <source>
        <strain evidence="2">KEN1</strain>
    </source>
</reference>
<protein>
    <submittedName>
        <fullName evidence="2">Uncharacterized protein</fullName>
    </submittedName>
</protein>
<gene>
    <name evidence="2" type="ORF">Slati_3478000</name>
</gene>
<reference evidence="2" key="1">
    <citation type="submission" date="2020-06" db="EMBL/GenBank/DDBJ databases">
        <authorList>
            <person name="Li T."/>
            <person name="Hu X."/>
            <person name="Zhang T."/>
            <person name="Song X."/>
            <person name="Zhang H."/>
            <person name="Dai N."/>
            <person name="Sheng W."/>
            <person name="Hou X."/>
            <person name="Wei L."/>
        </authorList>
    </citation>
    <scope>NUCLEOTIDE SEQUENCE</scope>
    <source>
        <strain evidence="2">KEN1</strain>
        <tissue evidence="2">Leaf</tissue>
    </source>
</reference>
<proteinExistence type="predicted"/>
<organism evidence="2">
    <name type="scientific">Sesamum latifolium</name>
    <dbReference type="NCBI Taxonomy" id="2727402"/>
    <lineage>
        <taxon>Eukaryota</taxon>
        <taxon>Viridiplantae</taxon>
        <taxon>Streptophyta</taxon>
        <taxon>Embryophyta</taxon>
        <taxon>Tracheophyta</taxon>
        <taxon>Spermatophyta</taxon>
        <taxon>Magnoliopsida</taxon>
        <taxon>eudicotyledons</taxon>
        <taxon>Gunneridae</taxon>
        <taxon>Pentapetalae</taxon>
        <taxon>asterids</taxon>
        <taxon>lamiids</taxon>
        <taxon>Lamiales</taxon>
        <taxon>Pedaliaceae</taxon>
        <taxon>Sesamum</taxon>
    </lineage>
</organism>
<comment type="caution">
    <text evidence="2">The sequence shown here is derived from an EMBL/GenBank/DDBJ whole genome shotgun (WGS) entry which is preliminary data.</text>
</comment>
<feature type="region of interest" description="Disordered" evidence="1">
    <location>
        <begin position="345"/>
        <end position="389"/>
    </location>
</feature>
<dbReference type="EMBL" id="JACGWN010000012">
    <property type="protein sequence ID" value="KAL0416461.1"/>
    <property type="molecule type" value="Genomic_DNA"/>
</dbReference>
<accession>A0AAW2UKH3</accession>
<feature type="compositionally biased region" description="Polar residues" evidence="1">
    <location>
        <begin position="214"/>
        <end position="228"/>
    </location>
</feature>
<sequence length="389" mass="43334">MMDWGSSTLKSSHITQLRREFSILSSMVIYTPGPDGRAPSPPANCLSFFVAQLQSGLRFSIPSFYRDVAHLFQVPLNQLVPNSFRIMASFFMVFHFNEYPVSTQVFSQCFRLKRVESGFFLFTPRRGVSFLPVPNPPKNWKKGFFFVLSSWPWGFLDQWIEDPPPSITVGERDVSLSSFLTLLNERPYDCRALIDERLLGNFGLSPQEKGGGASSSRSPKGTPFSSGSKGKRPISPPGGITSEGPAKRTRASSLGTPPTGSSKPSATPPPPPPIKEEKWVSSRPSRSSSGGLEDLERKTVLYLMKGISACDTLFSRYQGVPPALSSDTPSKKLEEKVKRLEKKNAQLKEAKKEAASQRSQMDRELKRLSKEGSEHEEALRKVVRDYPYS</sequence>
<feature type="region of interest" description="Disordered" evidence="1">
    <location>
        <begin position="205"/>
        <end position="296"/>
    </location>
</feature>